<reference evidence="1" key="1">
    <citation type="submission" date="2021-02" db="EMBL/GenBank/DDBJ databases">
        <authorList>
            <person name="Nowell W R."/>
        </authorList>
    </citation>
    <scope>NUCLEOTIDE SEQUENCE</scope>
</reference>
<sequence>NNNSPQFEIQSYENTRLSEATGKLKMIMDKFIDAVNIDEMGKEGQTLEKRLDDQGKINDKVNLQIQFGKESYGNVIFPNGFFN</sequence>
<dbReference type="EMBL" id="CAJOAX010009403">
    <property type="protein sequence ID" value="CAF4055490.1"/>
    <property type="molecule type" value="Genomic_DNA"/>
</dbReference>
<feature type="non-terminal residue" evidence="1">
    <location>
        <position position="1"/>
    </location>
</feature>
<evidence type="ECO:0000313" key="2">
    <source>
        <dbReference type="Proteomes" id="UP000663823"/>
    </source>
</evidence>
<accession>A0A819S394</accession>
<protein>
    <submittedName>
        <fullName evidence="1">Uncharacterized protein</fullName>
    </submittedName>
</protein>
<organism evidence="1 2">
    <name type="scientific">Rotaria sordida</name>
    <dbReference type="NCBI Taxonomy" id="392033"/>
    <lineage>
        <taxon>Eukaryota</taxon>
        <taxon>Metazoa</taxon>
        <taxon>Spiralia</taxon>
        <taxon>Gnathifera</taxon>
        <taxon>Rotifera</taxon>
        <taxon>Eurotatoria</taxon>
        <taxon>Bdelloidea</taxon>
        <taxon>Philodinida</taxon>
        <taxon>Philodinidae</taxon>
        <taxon>Rotaria</taxon>
    </lineage>
</organism>
<name>A0A819S394_9BILA</name>
<dbReference type="AlphaFoldDB" id="A0A819S394"/>
<gene>
    <name evidence="1" type="ORF">OTI717_LOCUS31869</name>
</gene>
<dbReference type="Proteomes" id="UP000663823">
    <property type="component" value="Unassembled WGS sequence"/>
</dbReference>
<comment type="caution">
    <text evidence="1">The sequence shown here is derived from an EMBL/GenBank/DDBJ whole genome shotgun (WGS) entry which is preliminary data.</text>
</comment>
<proteinExistence type="predicted"/>
<evidence type="ECO:0000313" key="1">
    <source>
        <dbReference type="EMBL" id="CAF4055490.1"/>
    </source>
</evidence>